<feature type="domain" description="Fimbrial-type adhesion" evidence="5">
    <location>
        <begin position="84"/>
        <end position="229"/>
    </location>
</feature>
<sequence>MKSCEKVRIDFFMCCLAVIFYEVGDHTTLVSALISRGRLTPLMAINNGWKSVMNKGISAFCGVALAMSCGMASAVITEVPGGTIKFTGSVVNAACAVSAGSSELTVNMGQVRLASFTGLGVEASKTRFNIELLDCDTAISQTATIKFQGTASADSQAFDAGIGAGRAKGIGLQLRDQNDVVVVPNDGVSTKTNLIPGLNRLPFSVNYIRVGNDLAAGDASANIDFIVNYE</sequence>
<organism evidence="6 7">
    <name type="scientific">Pseudomonas synxantha</name>
    <dbReference type="NCBI Taxonomy" id="47883"/>
    <lineage>
        <taxon>Bacteria</taxon>
        <taxon>Pseudomonadati</taxon>
        <taxon>Pseudomonadota</taxon>
        <taxon>Gammaproteobacteria</taxon>
        <taxon>Pseudomonadales</taxon>
        <taxon>Pseudomonadaceae</taxon>
        <taxon>Pseudomonas</taxon>
    </lineage>
</organism>
<evidence type="ECO:0000256" key="2">
    <source>
        <dbReference type="ARBA" id="ARBA00006671"/>
    </source>
</evidence>
<dbReference type="InterPro" id="IPR008966">
    <property type="entry name" value="Adhesion_dom_sf"/>
</dbReference>
<dbReference type="AlphaFoldDB" id="A0A5D3G362"/>
<dbReference type="InterPro" id="IPR050263">
    <property type="entry name" value="Bact_Fimbrial_Adh_Pro"/>
</dbReference>
<reference evidence="6 7" key="1">
    <citation type="submission" date="2019-08" db="EMBL/GenBank/DDBJ databases">
        <title>Subclass B2 metallo-beta lactamase from Pseudomonas synxantha.</title>
        <authorList>
            <person name="Poirel L."/>
            <person name="Palmieri M."/>
            <person name="Masseron A."/>
            <person name="Perreten V."/>
            <person name="Nordman P."/>
        </authorList>
    </citation>
    <scope>NUCLEOTIDE SEQUENCE [LARGE SCALE GENOMIC DNA]</scope>
    <source>
        <strain evidence="6 7">MCP106</strain>
    </source>
</reference>
<evidence type="ECO:0000256" key="4">
    <source>
        <dbReference type="ARBA" id="ARBA00023263"/>
    </source>
</evidence>
<dbReference type="PANTHER" id="PTHR33420">
    <property type="entry name" value="FIMBRIAL SUBUNIT ELFA-RELATED"/>
    <property type="match status" value="1"/>
</dbReference>
<reference evidence="6 7" key="2">
    <citation type="submission" date="2019-08" db="EMBL/GenBank/DDBJ databases">
        <authorList>
            <person name="Brilhante M."/>
            <person name="Perreten V."/>
        </authorList>
    </citation>
    <scope>NUCLEOTIDE SEQUENCE [LARGE SCALE GENOMIC DNA]</scope>
    <source>
        <strain evidence="6 7">MCP106</strain>
    </source>
</reference>
<dbReference type="Pfam" id="PF00419">
    <property type="entry name" value="Fimbrial"/>
    <property type="match status" value="1"/>
</dbReference>
<dbReference type="Gene3D" id="2.60.40.1090">
    <property type="entry name" value="Fimbrial-type adhesion domain"/>
    <property type="match status" value="1"/>
</dbReference>
<keyword evidence="4" id="KW-0281">Fimbrium</keyword>
<name>A0A5D3G362_9PSED</name>
<protein>
    <submittedName>
        <fullName evidence="6">Fimbrial protein</fullName>
    </submittedName>
</protein>
<dbReference type="SUPFAM" id="SSF49401">
    <property type="entry name" value="Bacterial adhesins"/>
    <property type="match status" value="1"/>
</dbReference>
<comment type="subcellular location">
    <subcellularLocation>
        <location evidence="1">Fimbrium</location>
    </subcellularLocation>
</comment>
<gene>
    <name evidence="6" type="ORF">FXO26_26160</name>
</gene>
<dbReference type="InterPro" id="IPR036937">
    <property type="entry name" value="Adhesion_dom_fimbrial_sf"/>
</dbReference>
<keyword evidence="3" id="KW-0732">Signal</keyword>
<dbReference type="EMBL" id="VSRO01000017">
    <property type="protein sequence ID" value="TYK54779.1"/>
    <property type="molecule type" value="Genomic_DNA"/>
</dbReference>
<dbReference type="GO" id="GO:0043709">
    <property type="term" value="P:cell adhesion involved in single-species biofilm formation"/>
    <property type="evidence" value="ECO:0007669"/>
    <property type="project" value="TreeGrafter"/>
</dbReference>
<comment type="caution">
    <text evidence="6">The sequence shown here is derived from an EMBL/GenBank/DDBJ whole genome shotgun (WGS) entry which is preliminary data.</text>
</comment>
<evidence type="ECO:0000256" key="3">
    <source>
        <dbReference type="ARBA" id="ARBA00022729"/>
    </source>
</evidence>
<evidence type="ECO:0000313" key="7">
    <source>
        <dbReference type="Proteomes" id="UP000324029"/>
    </source>
</evidence>
<evidence type="ECO:0000313" key="6">
    <source>
        <dbReference type="EMBL" id="TYK54779.1"/>
    </source>
</evidence>
<dbReference type="Proteomes" id="UP000324029">
    <property type="component" value="Unassembled WGS sequence"/>
</dbReference>
<evidence type="ECO:0000259" key="5">
    <source>
        <dbReference type="Pfam" id="PF00419"/>
    </source>
</evidence>
<accession>A0A5D3G362</accession>
<dbReference type="GO" id="GO:0009289">
    <property type="term" value="C:pilus"/>
    <property type="evidence" value="ECO:0007669"/>
    <property type="project" value="UniProtKB-SubCell"/>
</dbReference>
<dbReference type="PANTHER" id="PTHR33420:SF12">
    <property type="entry name" value="FIMBRIN-LIKE PROTEIN FIMI-RELATED"/>
    <property type="match status" value="1"/>
</dbReference>
<comment type="similarity">
    <text evidence="2">Belongs to the fimbrial protein family.</text>
</comment>
<proteinExistence type="inferred from homology"/>
<evidence type="ECO:0000256" key="1">
    <source>
        <dbReference type="ARBA" id="ARBA00004561"/>
    </source>
</evidence>
<dbReference type="InterPro" id="IPR000259">
    <property type="entry name" value="Adhesion_dom_fimbrial"/>
</dbReference>